<name>A0AAV4ARG3_9GAST</name>
<proteinExistence type="predicted"/>
<dbReference type="Proteomes" id="UP000735302">
    <property type="component" value="Unassembled WGS sequence"/>
</dbReference>
<comment type="caution">
    <text evidence="1">The sequence shown here is derived from an EMBL/GenBank/DDBJ whole genome shotgun (WGS) entry which is preliminary data.</text>
</comment>
<evidence type="ECO:0000313" key="2">
    <source>
        <dbReference type="Proteomes" id="UP000735302"/>
    </source>
</evidence>
<dbReference type="AlphaFoldDB" id="A0AAV4ARG3"/>
<reference evidence="1 2" key="1">
    <citation type="journal article" date="2021" name="Elife">
        <title>Chloroplast acquisition without the gene transfer in kleptoplastic sea slugs, Plakobranchus ocellatus.</title>
        <authorList>
            <person name="Maeda T."/>
            <person name="Takahashi S."/>
            <person name="Yoshida T."/>
            <person name="Shimamura S."/>
            <person name="Takaki Y."/>
            <person name="Nagai Y."/>
            <person name="Toyoda A."/>
            <person name="Suzuki Y."/>
            <person name="Arimoto A."/>
            <person name="Ishii H."/>
            <person name="Satoh N."/>
            <person name="Nishiyama T."/>
            <person name="Hasebe M."/>
            <person name="Maruyama T."/>
            <person name="Minagawa J."/>
            <person name="Obokata J."/>
            <person name="Shigenobu S."/>
        </authorList>
    </citation>
    <scope>NUCLEOTIDE SEQUENCE [LARGE SCALE GENOMIC DNA]</scope>
</reference>
<keyword evidence="2" id="KW-1185">Reference proteome</keyword>
<sequence>MPHTISVKSIRYASHHQRQKHTLCLTPSAPKAYAMPHTISDKSIRYASHHQRQKHTLCLTPSATKAYVMPHKIVINIFTKGLIEDCFFQSWFEGASDTFDSEPVLRPASIPLS</sequence>
<protein>
    <submittedName>
        <fullName evidence="1">Uncharacterized protein</fullName>
    </submittedName>
</protein>
<evidence type="ECO:0000313" key="1">
    <source>
        <dbReference type="EMBL" id="GFO10870.1"/>
    </source>
</evidence>
<gene>
    <name evidence="1" type="ORF">PoB_003737500</name>
</gene>
<organism evidence="1 2">
    <name type="scientific">Plakobranchus ocellatus</name>
    <dbReference type="NCBI Taxonomy" id="259542"/>
    <lineage>
        <taxon>Eukaryota</taxon>
        <taxon>Metazoa</taxon>
        <taxon>Spiralia</taxon>
        <taxon>Lophotrochozoa</taxon>
        <taxon>Mollusca</taxon>
        <taxon>Gastropoda</taxon>
        <taxon>Heterobranchia</taxon>
        <taxon>Euthyneura</taxon>
        <taxon>Panpulmonata</taxon>
        <taxon>Sacoglossa</taxon>
        <taxon>Placobranchoidea</taxon>
        <taxon>Plakobranchidae</taxon>
        <taxon>Plakobranchus</taxon>
    </lineage>
</organism>
<dbReference type="EMBL" id="BLXT01004211">
    <property type="protein sequence ID" value="GFO10870.1"/>
    <property type="molecule type" value="Genomic_DNA"/>
</dbReference>
<accession>A0AAV4ARG3</accession>